<comment type="function">
    <text evidence="8">Hydrolyzes ribosome-free peptidyl-tRNAs (with 1 or more amino acids incorporated), which drop off the ribosome during protein synthesis, or as a result of ribosome stalling.</text>
</comment>
<dbReference type="FunFam" id="3.40.50.1470:FF:000001">
    <property type="entry name" value="Peptidyl-tRNA hydrolase"/>
    <property type="match status" value="1"/>
</dbReference>
<comment type="similarity">
    <text evidence="5 8">Belongs to the PTH family.</text>
</comment>
<dbReference type="GO" id="GO:0004045">
    <property type="term" value="F:peptidyl-tRNA hydrolase activity"/>
    <property type="evidence" value="ECO:0007669"/>
    <property type="project" value="UniProtKB-UniRule"/>
</dbReference>
<dbReference type="GO" id="GO:0006515">
    <property type="term" value="P:protein quality control for misfolded or incompletely synthesized proteins"/>
    <property type="evidence" value="ECO:0007669"/>
    <property type="project" value="UniProtKB-UniRule"/>
</dbReference>
<dbReference type="GO" id="GO:0005737">
    <property type="term" value="C:cytoplasm"/>
    <property type="evidence" value="ECO:0007669"/>
    <property type="project" value="UniProtKB-SubCell"/>
</dbReference>
<evidence type="ECO:0000256" key="4">
    <source>
        <dbReference type="ARBA" id="ARBA00022884"/>
    </source>
</evidence>
<evidence type="ECO:0000313" key="9">
    <source>
        <dbReference type="EMBL" id="GGI03715.1"/>
    </source>
</evidence>
<feature type="site" description="Stabilizes the basic form of H active site to accept a proton" evidence="8">
    <location>
        <position position="97"/>
    </location>
</feature>
<keyword evidence="4 8" id="KW-0694">RNA-binding</keyword>
<feature type="binding site" evidence="8">
    <location>
        <position position="70"/>
    </location>
    <ligand>
        <name>tRNA</name>
        <dbReference type="ChEBI" id="CHEBI:17843"/>
    </ligand>
</feature>
<dbReference type="EMBL" id="BMHA01000002">
    <property type="protein sequence ID" value="GGI03715.1"/>
    <property type="molecule type" value="Genomic_DNA"/>
</dbReference>
<dbReference type="InterPro" id="IPR036416">
    <property type="entry name" value="Pept_tRNA_hydro_sf"/>
</dbReference>
<keyword evidence="10" id="KW-1185">Reference proteome</keyword>
<dbReference type="InterPro" id="IPR018171">
    <property type="entry name" value="Pept_tRNA_hydro_CS"/>
</dbReference>
<comment type="subcellular location">
    <subcellularLocation>
        <location evidence="8">Cytoplasm</location>
    </subcellularLocation>
</comment>
<feature type="binding site" evidence="8">
    <location>
        <position position="19"/>
    </location>
    <ligand>
        <name>tRNA</name>
        <dbReference type="ChEBI" id="CHEBI:17843"/>
    </ligand>
</feature>
<gene>
    <name evidence="8 9" type="primary">pth</name>
    <name evidence="9" type="ORF">GCM10011354_05420</name>
</gene>
<dbReference type="EC" id="3.1.1.29" evidence="1 8"/>
<dbReference type="GO" id="GO:0072344">
    <property type="term" value="P:rescue of stalled ribosome"/>
    <property type="evidence" value="ECO:0007669"/>
    <property type="project" value="UniProtKB-UniRule"/>
</dbReference>
<evidence type="ECO:0000256" key="8">
    <source>
        <dbReference type="HAMAP-Rule" id="MF_00083"/>
    </source>
</evidence>
<dbReference type="RefSeq" id="WP_130650950.1">
    <property type="nucleotide sequence ID" value="NZ_BMHA01000002.1"/>
</dbReference>
<evidence type="ECO:0000256" key="7">
    <source>
        <dbReference type="ARBA" id="ARBA00050038"/>
    </source>
</evidence>
<name>A0A8J3EWI3_9ACTN</name>
<dbReference type="HAMAP" id="MF_00083">
    <property type="entry name" value="Pept_tRNA_hydro_bact"/>
    <property type="match status" value="1"/>
</dbReference>
<comment type="function">
    <text evidence="8">Catalyzes the release of premature peptidyl moieties from peptidyl-tRNA molecules trapped in stalled 50S ribosomal subunits, and thus maintains levels of free tRNAs and 50S ribosomes.</text>
</comment>
<keyword evidence="2 8" id="KW-0820">tRNA-binding</keyword>
<evidence type="ECO:0000256" key="3">
    <source>
        <dbReference type="ARBA" id="ARBA00022801"/>
    </source>
</evidence>
<dbReference type="GO" id="GO:0000049">
    <property type="term" value="F:tRNA binding"/>
    <property type="evidence" value="ECO:0007669"/>
    <property type="project" value="UniProtKB-UniRule"/>
</dbReference>
<dbReference type="CDD" id="cd00462">
    <property type="entry name" value="PTH"/>
    <property type="match status" value="1"/>
</dbReference>
<evidence type="ECO:0000313" key="10">
    <source>
        <dbReference type="Proteomes" id="UP000650511"/>
    </source>
</evidence>
<evidence type="ECO:0000256" key="2">
    <source>
        <dbReference type="ARBA" id="ARBA00022555"/>
    </source>
</evidence>
<sequence>MADDDRWLVVGLGNPEAEYGGTRHNVGADAVRRFAVREHAPLSRNKRARCETAETVVAGVRFALAIPQSYMNTSGGPAQQAATWFKVPVERTIVLHDELDVDLGALKIKRGGGAGGHNGLRDLDRAFGSREYLRVRIGIGRPPGRMAGKDFVLRRFSPAEREIVDVTLEEACDAVVLLATQGLEPTQNRYHGTR</sequence>
<evidence type="ECO:0000256" key="6">
    <source>
        <dbReference type="ARBA" id="ARBA00048707"/>
    </source>
</evidence>
<protein>
    <recommendedName>
        <fullName evidence="7 8">Peptidyl-tRNA hydrolase</fullName>
        <shortName evidence="8">Pth</shortName>
        <ecNumber evidence="1 8">3.1.1.29</ecNumber>
    </recommendedName>
</protein>
<dbReference type="PANTHER" id="PTHR17224">
    <property type="entry name" value="PEPTIDYL-TRNA HYDROLASE"/>
    <property type="match status" value="1"/>
</dbReference>
<organism evidence="9 10">
    <name type="scientific">Egicoccus halophilus</name>
    <dbReference type="NCBI Taxonomy" id="1670830"/>
    <lineage>
        <taxon>Bacteria</taxon>
        <taxon>Bacillati</taxon>
        <taxon>Actinomycetota</taxon>
        <taxon>Nitriliruptoria</taxon>
        <taxon>Egicoccales</taxon>
        <taxon>Egicoccaceae</taxon>
        <taxon>Egicoccus</taxon>
    </lineage>
</organism>
<dbReference type="NCBIfam" id="TIGR00447">
    <property type="entry name" value="pth"/>
    <property type="match status" value="1"/>
</dbReference>
<comment type="catalytic activity">
    <reaction evidence="6 8">
        <text>an N-acyl-L-alpha-aminoacyl-tRNA + H2O = an N-acyl-L-amino acid + a tRNA + H(+)</text>
        <dbReference type="Rhea" id="RHEA:54448"/>
        <dbReference type="Rhea" id="RHEA-COMP:10123"/>
        <dbReference type="Rhea" id="RHEA-COMP:13883"/>
        <dbReference type="ChEBI" id="CHEBI:15377"/>
        <dbReference type="ChEBI" id="CHEBI:15378"/>
        <dbReference type="ChEBI" id="CHEBI:59874"/>
        <dbReference type="ChEBI" id="CHEBI:78442"/>
        <dbReference type="ChEBI" id="CHEBI:138191"/>
        <dbReference type="EC" id="3.1.1.29"/>
    </reaction>
</comment>
<dbReference type="OrthoDB" id="9800507at2"/>
<reference evidence="9" key="1">
    <citation type="journal article" date="2014" name="Int. J. Syst. Evol. Microbiol.">
        <title>Complete genome sequence of Corynebacterium casei LMG S-19264T (=DSM 44701T), isolated from a smear-ripened cheese.</title>
        <authorList>
            <consortium name="US DOE Joint Genome Institute (JGI-PGF)"/>
            <person name="Walter F."/>
            <person name="Albersmeier A."/>
            <person name="Kalinowski J."/>
            <person name="Ruckert C."/>
        </authorList>
    </citation>
    <scope>NUCLEOTIDE SEQUENCE</scope>
    <source>
        <strain evidence="9">CGMCC 1.14988</strain>
    </source>
</reference>
<dbReference type="PROSITE" id="PS01196">
    <property type="entry name" value="PEPT_TRNA_HYDROL_2"/>
    <property type="match status" value="1"/>
</dbReference>
<feature type="site" description="Discriminates between blocked and unblocked aminoacyl-tRNA" evidence="8">
    <location>
        <position position="14"/>
    </location>
</feature>
<comment type="caution">
    <text evidence="9">The sequence shown here is derived from an EMBL/GenBank/DDBJ whole genome shotgun (WGS) entry which is preliminary data.</text>
</comment>
<keyword evidence="3 8" id="KW-0378">Hydrolase</keyword>
<dbReference type="PANTHER" id="PTHR17224:SF1">
    <property type="entry name" value="PEPTIDYL-TRNA HYDROLASE"/>
    <property type="match status" value="1"/>
</dbReference>
<dbReference type="Proteomes" id="UP000650511">
    <property type="component" value="Unassembled WGS sequence"/>
</dbReference>
<dbReference type="Gene3D" id="3.40.50.1470">
    <property type="entry name" value="Peptidyl-tRNA hydrolase"/>
    <property type="match status" value="1"/>
</dbReference>
<feature type="binding site" evidence="8">
    <location>
        <position position="72"/>
    </location>
    <ligand>
        <name>tRNA</name>
        <dbReference type="ChEBI" id="CHEBI:17843"/>
    </ligand>
</feature>
<comment type="subunit">
    <text evidence="8">Monomer.</text>
</comment>
<keyword evidence="8" id="KW-0963">Cytoplasm</keyword>
<evidence type="ECO:0000256" key="1">
    <source>
        <dbReference type="ARBA" id="ARBA00013260"/>
    </source>
</evidence>
<dbReference type="Pfam" id="PF01195">
    <property type="entry name" value="Pept_tRNA_hydro"/>
    <property type="match status" value="1"/>
</dbReference>
<proteinExistence type="inferred from homology"/>
<reference evidence="9" key="2">
    <citation type="submission" date="2020-09" db="EMBL/GenBank/DDBJ databases">
        <authorList>
            <person name="Sun Q."/>
            <person name="Zhou Y."/>
        </authorList>
    </citation>
    <scope>NUCLEOTIDE SEQUENCE</scope>
    <source>
        <strain evidence="9">CGMCC 1.14988</strain>
    </source>
</reference>
<dbReference type="InterPro" id="IPR001328">
    <property type="entry name" value="Pept_tRNA_hydro"/>
</dbReference>
<feature type="binding site" evidence="8">
    <location>
        <position position="118"/>
    </location>
    <ligand>
        <name>tRNA</name>
        <dbReference type="ChEBI" id="CHEBI:17843"/>
    </ligand>
</feature>
<dbReference type="SUPFAM" id="SSF53178">
    <property type="entry name" value="Peptidyl-tRNA hydrolase-like"/>
    <property type="match status" value="1"/>
</dbReference>
<accession>A0A8J3EWI3</accession>
<feature type="active site" description="Proton acceptor" evidence="8">
    <location>
        <position position="24"/>
    </location>
</feature>
<dbReference type="AlphaFoldDB" id="A0A8J3EWI3"/>
<evidence type="ECO:0000256" key="5">
    <source>
        <dbReference type="ARBA" id="ARBA00038063"/>
    </source>
</evidence>